<dbReference type="AlphaFoldDB" id="A0AB39XK22"/>
<sequence length="52" mass="5379">MKRLPELAAELAERQVGAIVTMGGNVAALAAKRATSAIPIVFLTGDADEVIE</sequence>
<accession>A0AB39XK22</accession>
<proteinExistence type="predicted"/>
<dbReference type="RefSeq" id="WP_369721822.1">
    <property type="nucleotide sequence ID" value="NZ_CP165734.1"/>
</dbReference>
<dbReference type="EMBL" id="CP165734">
    <property type="protein sequence ID" value="XDV57398.1"/>
    <property type="molecule type" value="Genomic_DNA"/>
</dbReference>
<name>A0AB39XK22_9BRAD</name>
<gene>
    <name evidence="1" type="ORF">AB8Z38_33435</name>
</gene>
<protein>
    <submittedName>
        <fullName evidence="1">Uncharacterized protein</fullName>
    </submittedName>
</protein>
<dbReference type="Gene3D" id="3.40.50.2300">
    <property type="match status" value="1"/>
</dbReference>
<evidence type="ECO:0000313" key="1">
    <source>
        <dbReference type="EMBL" id="XDV57398.1"/>
    </source>
</evidence>
<reference evidence="1" key="1">
    <citation type="submission" date="2024-08" db="EMBL/GenBank/DDBJ databases">
        <authorList>
            <person name="Chaddad Z."/>
            <person name="Lamrabet M."/>
            <person name="Bouhnik O."/>
            <person name="Alami S."/>
            <person name="Wipf D."/>
            <person name="Courty P.E."/>
            <person name="Missbah El Idrissi M."/>
        </authorList>
    </citation>
    <scope>NUCLEOTIDE SEQUENCE</scope>
    <source>
        <strain evidence="1">LLZ17</strain>
    </source>
</reference>
<organism evidence="1">
    <name type="scientific">Bradyrhizobium sp. LLZ17</name>
    <dbReference type="NCBI Taxonomy" id="3239388"/>
    <lineage>
        <taxon>Bacteria</taxon>
        <taxon>Pseudomonadati</taxon>
        <taxon>Pseudomonadota</taxon>
        <taxon>Alphaproteobacteria</taxon>
        <taxon>Hyphomicrobiales</taxon>
        <taxon>Nitrobacteraceae</taxon>
        <taxon>Bradyrhizobium</taxon>
    </lineage>
</organism>